<sequence length="484" mass="53999">MKAGRNDPCSCGSGKKYKHCCLAADTAPDPADLEWRRLRQLLDGQPVRLLRFADETFGKAALAEAWEDFTGSIEGPFDPETPHIGVFMPWFYFNWRAEPTDAHVEPVVAGGPTVAGAYLQKKGGQLDPRERRYLEAVIDAPFSFHEVVTCQPGRGFVLRDILTGAEHDVTEHMGSANAQRADILFAKIVALDGLAVLDGCSPVLIPPDGKGPILDLRRRMRSRGELFAAELLKAHEYDLLDIYYDLAEAILNPAPPELRNTDGDPLCFHKIVYDIDSPQAAFDALKGLTLGADDEELLADAERDAAGALHKAEFSWHRRGNRIHKHWNNTILGRIAIEGARLTVEVNSEKRAQKFQSLAKKLLKGQARYRTTTIESTETMLERATEDSETARIRDREQEELAAQPEVQALLAQELNAHYENWVTEKIPALGGKTPLQAVKDPEGREMVEALLTQQERDARRNFPMPLETLFQRLRARLGLPTSG</sequence>
<dbReference type="InterPro" id="IPR058292">
    <property type="entry name" value="DUF7986"/>
</dbReference>
<dbReference type="SUPFAM" id="SSF103642">
    <property type="entry name" value="Sec-C motif"/>
    <property type="match status" value="1"/>
</dbReference>
<protein>
    <recommendedName>
        <fullName evidence="1">Antitoxin Xre/MbcA/ParS-like toxin-binding domain-containing protein</fullName>
    </recommendedName>
</protein>
<dbReference type="Pfam" id="PF25948">
    <property type="entry name" value="DUF7986"/>
    <property type="match status" value="1"/>
</dbReference>
<organism evidence="2 3">
    <name type="scientific">Candidatus Muproteobacteria bacterium RBG_16_65_34</name>
    <dbReference type="NCBI Taxonomy" id="1817760"/>
    <lineage>
        <taxon>Bacteria</taxon>
        <taxon>Pseudomonadati</taxon>
        <taxon>Pseudomonadota</taxon>
        <taxon>Candidatus Muproteobacteria</taxon>
    </lineage>
</organism>
<dbReference type="InterPro" id="IPR004027">
    <property type="entry name" value="SEC_C_motif"/>
</dbReference>
<dbReference type="Gene3D" id="3.10.450.50">
    <property type="match status" value="1"/>
</dbReference>
<dbReference type="Proteomes" id="UP000178885">
    <property type="component" value="Unassembled WGS sequence"/>
</dbReference>
<comment type="caution">
    <text evidence="2">The sequence shown here is derived from an EMBL/GenBank/DDBJ whole genome shotgun (WGS) entry which is preliminary data.</text>
</comment>
<gene>
    <name evidence="2" type="ORF">A2151_06800</name>
</gene>
<evidence type="ECO:0000313" key="3">
    <source>
        <dbReference type="Proteomes" id="UP000178885"/>
    </source>
</evidence>
<evidence type="ECO:0000313" key="2">
    <source>
        <dbReference type="EMBL" id="OGI49119.1"/>
    </source>
</evidence>
<dbReference type="EMBL" id="MFSU01000007">
    <property type="protein sequence ID" value="OGI49119.1"/>
    <property type="molecule type" value="Genomic_DNA"/>
</dbReference>
<reference evidence="2 3" key="1">
    <citation type="journal article" date="2016" name="Nat. Commun.">
        <title>Thousands of microbial genomes shed light on interconnected biogeochemical processes in an aquifer system.</title>
        <authorList>
            <person name="Anantharaman K."/>
            <person name="Brown C.T."/>
            <person name="Hug L.A."/>
            <person name="Sharon I."/>
            <person name="Castelle C.J."/>
            <person name="Probst A.J."/>
            <person name="Thomas B.C."/>
            <person name="Singh A."/>
            <person name="Wilkins M.J."/>
            <person name="Karaoz U."/>
            <person name="Brodie E.L."/>
            <person name="Williams K.H."/>
            <person name="Hubbard S.S."/>
            <person name="Banfield J.F."/>
        </authorList>
    </citation>
    <scope>NUCLEOTIDE SEQUENCE [LARGE SCALE GENOMIC DNA]</scope>
</reference>
<proteinExistence type="predicted"/>
<dbReference type="Pfam" id="PF02810">
    <property type="entry name" value="SEC-C"/>
    <property type="match status" value="1"/>
</dbReference>
<evidence type="ECO:0000259" key="1">
    <source>
        <dbReference type="Pfam" id="PF09722"/>
    </source>
</evidence>
<name>A0A1F6TVQ2_9PROT</name>
<dbReference type="STRING" id="1817760.A2151_06800"/>
<dbReference type="AlphaFoldDB" id="A0A1F6TVQ2"/>
<dbReference type="Pfam" id="PF09722">
    <property type="entry name" value="Xre_MbcA_ParS_C"/>
    <property type="match status" value="1"/>
</dbReference>
<accession>A0A1F6TVQ2</accession>
<feature type="domain" description="Antitoxin Xre/MbcA/ParS-like toxin-binding" evidence="1">
    <location>
        <begin position="419"/>
        <end position="455"/>
    </location>
</feature>
<dbReference type="InterPro" id="IPR024467">
    <property type="entry name" value="Xre/MbcA/ParS-like_toxin-bd"/>
</dbReference>